<dbReference type="GO" id="GO:0005886">
    <property type="term" value="C:plasma membrane"/>
    <property type="evidence" value="ECO:0007669"/>
    <property type="project" value="UniProtKB-SubCell"/>
</dbReference>
<dbReference type="RefSeq" id="WP_147921251.1">
    <property type="nucleotide sequence ID" value="NZ_VRTY01000024.1"/>
</dbReference>
<evidence type="ECO:0000313" key="5">
    <source>
        <dbReference type="Proteomes" id="UP000321926"/>
    </source>
</evidence>
<dbReference type="InterPro" id="IPR009722">
    <property type="entry name" value="YjiK/CarP"/>
</dbReference>
<comment type="subcellular location">
    <subcellularLocation>
        <location evidence="1">Cell membrane</location>
    </subcellularLocation>
</comment>
<gene>
    <name evidence="4" type="ORF">FVR03_08145</name>
</gene>
<evidence type="ECO:0000313" key="4">
    <source>
        <dbReference type="EMBL" id="TXK48135.1"/>
    </source>
</evidence>
<dbReference type="Pfam" id="PF06977">
    <property type="entry name" value="SdiA-regulated"/>
    <property type="match status" value="1"/>
</dbReference>
<comment type="caution">
    <text evidence="4">The sequence shown here is derived from an EMBL/GenBank/DDBJ whole genome shotgun (WGS) entry which is preliminary data.</text>
</comment>
<keyword evidence="2" id="KW-1003">Cell membrane</keyword>
<evidence type="ECO:0000256" key="1">
    <source>
        <dbReference type="ARBA" id="ARBA00004236"/>
    </source>
</evidence>
<dbReference type="Proteomes" id="UP000321926">
    <property type="component" value="Unassembled WGS sequence"/>
</dbReference>
<dbReference type="SUPFAM" id="SSF160574">
    <property type="entry name" value="BT0923-like"/>
    <property type="match status" value="1"/>
</dbReference>
<keyword evidence="3" id="KW-0472">Membrane</keyword>
<dbReference type="AlphaFoldDB" id="A0A5C8KAM8"/>
<name>A0A5C8KAM8_9BACT</name>
<evidence type="ECO:0008006" key="6">
    <source>
        <dbReference type="Google" id="ProtNLM"/>
    </source>
</evidence>
<reference evidence="4 5" key="1">
    <citation type="submission" date="2019-08" db="EMBL/GenBank/DDBJ databases">
        <authorList>
            <person name="Shi S."/>
        </authorList>
    </citation>
    <scope>NUCLEOTIDE SEQUENCE [LARGE SCALE GENOMIC DNA]</scope>
    <source>
        <strain evidence="4 5">GY10130</strain>
    </source>
</reference>
<accession>A0A5C8KAM8</accession>
<dbReference type="PROSITE" id="PS51257">
    <property type="entry name" value="PROKAR_LIPOPROTEIN"/>
    <property type="match status" value="1"/>
</dbReference>
<dbReference type="Gene3D" id="3.10.450.360">
    <property type="match status" value="1"/>
</dbReference>
<proteinExistence type="predicted"/>
<dbReference type="OrthoDB" id="5292493at2"/>
<dbReference type="InterPro" id="IPR011044">
    <property type="entry name" value="Quino_amine_DH_bsu"/>
</dbReference>
<protein>
    <recommendedName>
        <fullName evidence="6">Lipoprotein</fullName>
    </recommendedName>
</protein>
<evidence type="ECO:0000256" key="2">
    <source>
        <dbReference type="ARBA" id="ARBA00022475"/>
    </source>
</evidence>
<organism evidence="4 5">
    <name type="scientific">Pontibacter qinzhouensis</name>
    <dbReference type="NCBI Taxonomy" id="2603253"/>
    <lineage>
        <taxon>Bacteria</taxon>
        <taxon>Pseudomonadati</taxon>
        <taxon>Bacteroidota</taxon>
        <taxon>Cytophagia</taxon>
        <taxon>Cytophagales</taxon>
        <taxon>Hymenobacteraceae</taxon>
        <taxon>Pontibacter</taxon>
    </lineage>
</organism>
<dbReference type="SUPFAM" id="SSF50969">
    <property type="entry name" value="YVTN repeat-like/Quinoprotein amine dehydrogenase"/>
    <property type="match status" value="1"/>
</dbReference>
<sequence>MRKLIQIAVVACATGLGACDLPDHKVSVPESVQQQFAKLYPTVNKVEWDDEDGLYEAEFEISGRERVAQFSPAGQLVTYSEEIEEQYLPHIALEELNTNFAAYKVAEATRVNQQNKTVYQVELKQKHQQDVTLVFDADGYMLQPEPYEAGFVSKQGKSADPESLGKPSRQWELPEELREVSGIALVRENLMACVQDEEGAIYLFDLEKSTVVQKIPFAGPGDYEGIALVSDTAYVLRSDGALFEVPDFTTGKQKAVYYPSELPATLDTEGLTYDRANKRLLIGYKGEDKKLTEDKGIYAFSLSTKKMLQTPVITIPLKQPVLQRSGQQPKTISDLLQASSLELHPGTGALFVLDSPNKRLLRISEKGEVLHLLNLDKELLRQPEGLAFGNQGEFYIASEGSKKGKGVLLKFETPLL</sequence>
<keyword evidence="5" id="KW-1185">Reference proteome</keyword>
<evidence type="ECO:0000256" key="3">
    <source>
        <dbReference type="ARBA" id="ARBA00023136"/>
    </source>
</evidence>
<dbReference type="EMBL" id="VRTY01000024">
    <property type="protein sequence ID" value="TXK48135.1"/>
    <property type="molecule type" value="Genomic_DNA"/>
</dbReference>